<dbReference type="Proteomes" id="UP000001312">
    <property type="component" value="Unassembled WGS sequence"/>
</dbReference>
<evidence type="ECO:0000313" key="2">
    <source>
        <dbReference type="Proteomes" id="UP000001312"/>
    </source>
</evidence>
<dbReference type="InParanoid" id="A7EBA3"/>
<accession>A7EBA3</accession>
<sequence>MVGNGNGDAMYVCIVQELRGRYGEVLRLPDIYVVSLMDMTVFQSCQMSMVDVVRRRGRSLRVMKWRWDIHSSSLTRRDESGKIVLKGAGKYQASFGGGMKRWLSLTTGMALNLTLFHANVSNPTCP</sequence>
<dbReference type="AlphaFoldDB" id="A7EBA3"/>
<organism evidence="1 2">
    <name type="scientific">Sclerotinia sclerotiorum (strain ATCC 18683 / 1980 / Ss-1)</name>
    <name type="common">White mold</name>
    <name type="synonym">Whetzelinia sclerotiorum</name>
    <dbReference type="NCBI Taxonomy" id="665079"/>
    <lineage>
        <taxon>Eukaryota</taxon>
        <taxon>Fungi</taxon>
        <taxon>Dikarya</taxon>
        <taxon>Ascomycota</taxon>
        <taxon>Pezizomycotina</taxon>
        <taxon>Leotiomycetes</taxon>
        <taxon>Helotiales</taxon>
        <taxon>Sclerotiniaceae</taxon>
        <taxon>Sclerotinia</taxon>
    </lineage>
</organism>
<dbReference type="EMBL" id="CH476623">
    <property type="protein sequence ID" value="EDN99731.1"/>
    <property type="molecule type" value="Genomic_DNA"/>
</dbReference>
<evidence type="ECO:0000313" key="1">
    <source>
        <dbReference type="EMBL" id="EDN99731.1"/>
    </source>
</evidence>
<gene>
    <name evidence="1" type="ORF">SS1G_02589</name>
</gene>
<keyword evidence="2" id="KW-1185">Reference proteome</keyword>
<reference evidence="2" key="1">
    <citation type="journal article" date="2011" name="PLoS Genet.">
        <title>Genomic analysis of the necrotrophic fungal pathogens Sclerotinia sclerotiorum and Botrytis cinerea.</title>
        <authorList>
            <person name="Amselem J."/>
            <person name="Cuomo C.A."/>
            <person name="van Kan J.A."/>
            <person name="Viaud M."/>
            <person name="Benito E.P."/>
            <person name="Couloux A."/>
            <person name="Coutinho P.M."/>
            <person name="de Vries R.P."/>
            <person name="Dyer P.S."/>
            <person name="Fillinger S."/>
            <person name="Fournier E."/>
            <person name="Gout L."/>
            <person name="Hahn M."/>
            <person name="Kohn L."/>
            <person name="Lapalu N."/>
            <person name="Plummer K.M."/>
            <person name="Pradier J.M."/>
            <person name="Quevillon E."/>
            <person name="Sharon A."/>
            <person name="Simon A."/>
            <person name="ten Have A."/>
            <person name="Tudzynski B."/>
            <person name="Tudzynski P."/>
            <person name="Wincker P."/>
            <person name="Andrew M."/>
            <person name="Anthouard V."/>
            <person name="Beever R.E."/>
            <person name="Beffa R."/>
            <person name="Benoit I."/>
            <person name="Bouzid O."/>
            <person name="Brault B."/>
            <person name="Chen Z."/>
            <person name="Choquer M."/>
            <person name="Collemare J."/>
            <person name="Cotton P."/>
            <person name="Danchin E.G."/>
            <person name="Da Silva C."/>
            <person name="Gautier A."/>
            <person name="Giraud C."/>
            <person name="Giraud T."/>
            <person name="Gonzalez C."/>
            <person name="Grossetete S."/>
            <person name="Guldener U."/>
            <person name="Henrissat B."/>
            <person name="Howlett B.J."/>
            <person name="Kodira C."/>
            <person name="Kretschmer M."/>
            <person name="Lappartient A."/>
            <person name="Leroch M."/>
            <person name="Levis C."/>
            <person name="Mauceli E."/>
            <person name="Neuveglise C."/>
            <person name="Oeser B."/>
            <person name="Pearson M."/>
            <person name="Poulain J."/>
            <person name="Poussereau N."/>
            <person name="Quesneville H."/>
            <person name="Rascle C."/>
            <person name="Schumacher J."/>
            <person name="Segurens B."/>
            <person name="Sexton A."/>
            <person name="Silva E."/>
            <person name="Sirven C."/>
            <person name="Soanes D.M."/>
            <person name="Talbot N.J."/>
            <person name="Templeton M."/>
            <person name="Yandava C."/>
            <person name="Yarden O."/>
            <person name="Zeng Q."/>
            <person name="Rollins J.A."/>
            <person name="Lebrun M.H."/>
            <person name="Dickman M."/>
        </authorList>
    </citation>
    <scope>NUCLEOTIDE SEQUENCE [LARGE SCALE GENOMIC DNA]</scope>
    <source>
        <strain evidence="2">ATCC 18683 / 1980 / Ss-1</strain>
    </source>
</reference>
<proteinExistence type="predicted"/>
<dbReference type="HOGENOM" id="CLU_1982902_0_0_1"/>
<dbReference type="GeneID" id="5492129"/>
<name>A7EBA3_SCLS1</name>
<protein>
    <submittedName>
        <fullName evidence="1">Uncharacterized protein</fullName>
    </submittedName>
</protein>
<dbReference type="KEGG" id="ssl:SS1G_02589"/>
<dbReference type="RefSeq" id="XP_001596369.1">
    <property type="nucleotide sequence ID" value="XM_001596319.1"/>
</dbReference>